<dbReference type="InterPro" id="IPR001525">
    <property type="entry name" value="C5_MeTfrase"/>
</dbReference>
<keyword evidence="5" id="KW-0949">S-adenosyl-L-methionine</keyword>
<dbReference type="GO" id="GO:0003886">
    <property type="term" value="F:DNA (cytosine-5-)-methyltransferase activity"/>
    <property type="evidence" value="ECO:0007669"/>
    <property type="project" value="UniProtKB-EC"/>
</dbReference>
<dbReference type="Pfam" id="PF00145">
    <property type="entry name" value="DNA_methylase"/>
    <property type="match status" value="1"/>
</dbReference>
<evidence type="ECO:0000256" key="5">
    <source>
        <dbReference type="PROSITE-ProRule" id="PRU01016"/>
    </source>
</evidence>
<dbReference type="GO" id="GO:0009307">
    <property type="term" value="P:DNA restriction-modification system"/>
    <property type="evidence" value="ECO:0007669"/>
    <property type="project" value="UniProtKB-KW"/>
</dbReference>
<name>A0A3M4K4B4_9PSED</name>
<comment type="caution">
    <text evidence="6">The sequence shown here is derived from an EMBL/GenBank/DDBJ whole genome shotgun (WGS) entry which is preliminary data.</text>
</comment>
<dbReference type="Proteomes" id="UP000269044">
    <property type="component" value="Unassembled WGS sequence"/>
</dbReference>
<sequence>MLEKVWSLVPHSRCVRTTSLSFPRSGSVPVRGAVSTTWSSTMTTIINATIGESKGVSRVFMEGRHLLTAGVQIGNKYSIKSDKVARRLELIEVQSGFAGKCISVSKRERNGVVHPVIDLRSEQIREVFEDDHKVRVAIRRGRIVITALQIQTKIRERLKRMKEKLDRGQKLAVCSLFHGGGILDAAVHSGLMRSGVGSFLQVGVELESEYLDCSMRNNTEIWTEDSIAINSDVRDVYLSENTPQCEVLLGGIPCIAASKSGKVKNKLTFAEEHADAGALFVDYLNWLRHVNPCIALIENVGEYANTASMAAIRSVFIYLGYRVHEAVLDGWDYGTLEHRKRLVVVAITPGIGDSFSFENLKVNKVRETCINAILDDIPLDDESWKSYEYLATKEKRDKAEGKGFARQLLTGNESGCGTLGTGYKKGRSTEPFILHPENPGLSRLFTKAEHERLKGIPAGLTDGVSETIGHEICGQSVCFPKFVSVGEEIGRALMSSRNNVVNFPSRSAQASMDEAVCAEPEKFQTGSLALLI</sequence>
<reference evidence="6 7" key="1">
    <citation type="submission" date="2018-08" db="EMBL/GenBank/DDBJ databases">
        <title>Recombination of ecologically and evolutionarily significant loci maintains genetic cohesion in the Pseudomonas syringae species complex.</title>
        <authorList>
            <person name="Dillon M."/>
            <person name="Thakur S."/>
            <person name="Almeida R.N.D."/>
            <person name="Weir B.S."/>
            <person name="Guttman D.S."/>
        </authorList>
    </citation>
    <scope>NUCLEOTIDE SEQUENCE [LARGE SCALE GENOMIC DNA]</scope>
    <source>
        <strain evidence="6 7">ICMP 13052</strain>
    </source>
</reference>
<accession>A0A3M4K4B4</accession>
<evidence type="ECO:0000313" key="7">
    <source>
        <dbReference type="Proteomes" id="UP000269044"/>
    </source>
</evidence>
<dbReference type="Gene3D" id="3.40.50.150">
    <property type="entry name" value="Vaccinia Virus protein VP39"/>
    <property type="match status" value="1"/>
</dbReference>
<evidence type="ECO:0000256" key="2">
    <source>
        <dbReference type="ARBA" id="ARBA00022679"/>
    </source>
</evidence>
<comment type="similarity">
    <text evidence="5">Belongs to the class I-like SAM-binding methyltransferase superfamily. C5-methyltransferase family.</text>
</comment>
<evidence type="ECO:0000256" key="1">
    <source>
        <dbReference type="ARBA" id="ARBA00022603"/>
    </source>
</evidence>
<dbReference type="InterPro" id="IPR029063">
    <property type="entry name" value="SAM-dependent_MTases_sf"/>
</dbReference>
<dbReference type="SUPFAM" id="SSF53335">
    <property type="entry name" value="S-adenosyl-L-methionine-dependent methyltransferases"/>
    <property type="match status" value="1"/>
</dbReference>
<feature type="active site" evidence="5">
    <location>
        <position position="254"/>
    </location>
</feature>
<dbReference type="GO" id="GO:0032259">
    <property type="term" value="P:methylation"/>
    <property type="evidence" value="ECO:0007669"/>
    <property type="project" value="UniProtKB-KW"/>
</dbReference>
<evidence type="ECO:0000256" key="4">
    <source>
        <dbReference type="ARBA" id="ARBA00047422"/>
    </source>
</evidence>
<dbReference type="EMBL" id="RBRA01000159">
    <property type="protein sequence ID" value="RMQ23873.1"/>
    <property type="molecule type" value="Genomic_DNA"/>
</dbReference>
<keyword evidence="2 5" id="KW-0808">Transferase</keyword>
<comment type="catalytic activity">
    <reaction evidence="4">
        <text>a 2'-deoxycytidine in DNA + S-adenosyl-L-methionine = a 5-methyl-2'-deoxycytidine in DNA + S-adenosyl-L-homocysteine + H(+)</text>
        <dbReference type="Rhea" id="RHEA:13681"/>
        <dbReference type="Rhea" id="RHEA-COMP:11369"/>
        <dbReference type="Rhea" id="RHEA-COMP:11370"/>
        <dbReference type="ChEBI" id="CHEBI:15378"/>
        <dbReference type="ChEBI" id="CHEBI:57856"/>
        <dbReference type="ChEBI" id="CHEBI:59789"/>
        <dbReference type="ChEBI" id="CHEBI:85452"/>
        <dbReference type="ChEBI" id="CHEBI:85454"/>
        <dbReference type="EC" id="2.1.1.37"/>
    </reaction>
</comment>
<protein>
    <submittedName>
        <fullName evidence="6">C-5 cytosine-specific DNA methylase</fullName>
    </submittedName>
</protein>
<keyword evidence="1 5" id="KW-0489">Methyltransferase</keyword>
<proteinExistence type="inferred from homology"/>
<evidence type="ECO:0000313" key="6">
    <source>
        <dbReference type="EMBL" id="RMQ23873.1"/>
    </source>
</evidence>
<keyword evidence="3" id="KW-0680">Restriction system</keyword>
<dbReference type="PROSITE" id="PS51679">
    <property type="entry name" value="SAM_MT_C5"/>
    <property type="match status" value="1"/>
</dbReference>
<evidence type="ECO:0000256" key="3">
    <source>
        <dbReference type="ARBA" id="ARBA00022747"/>
    </source>
</evidence>
<dbReference type="AlphaFoldDB" id="A0A3M4K4B4"/>
<organism evidence="6 7">
    <name type="scientific">Pseudomonas syringae pv. delphinii</name>
    <dbReference type="NCBI Taxonomy" id="192088"/>
    <lineage>
        <taxon>Bacteria</taxon>
        <taxon>Pseudomonadati</taxon>
        <taxon>Pseudomonadota</taxon>
        <taxon>Gammaproteobacteria</taxon>
        <taxon>Pseudomonadales</taxon>
        <taxon>Pseudomonadaceae</taxon>
        <taxon>Pseudomonas</taxon>
    </lineage>
</organism>
<gene>
    <name evidence="6" type="ORF">ALQ08_00610</name>
</gene>